<dbReference type="CDD" id="cd01991">
    <property type="entry name" value="Asn_synthase_B_C"/>
    <property type="match status" value="1"/>
</dbReference>
<dbReference type="AlphaFoldDB" id="A0A0F8Z2U0"/>
<sequence>YTDMMFVLPYDMLVKGDSMGMLNSLEIRVPYLDHKVVENAFRLDGALKLRGNRRKYVLVEAFKDILPKRLHNRPKQGFDVPIGEWFKNELKDLYMSVMSEESLAETGILDPVSAREMYDLHLSGKRDLSKQLMSMFVLQWWLLRKGPGN</sequence>
<dbReference type="GO" id="GO:0004066">
    <property type="term" value="F:asparagine synthase (glutamine-hydrolyzing) activity"/>
    <property type="evidence" value="ECO:0007669"/>
    <property type="project" value="InterPro"/>
</dbReference>
<reference evidence="2" key="1">
    <citation type="journal article" date="2015" name="Nature">
        <title>Complex archaea that bridge the gap between prokaryotes and eukaryotes.</title>
        <authorList>
            <person name="Spang A."/>
            <person name="Saw J.H."/>
            <person name="Jorgensen S.L."/>
            <person name="Zaremba-Niedzwiedzka K."/>
            <person name="Martijn J."/>
            <person name="Lind A.E."/>
            <person name="van Eijk R."/>
            <person name="Schleper C."/>
            <person name="Guy L."/>
            <person name="Ettema T.J."/>
        </authorList>
    </citation>
    <scope>NUCLEOTIDE SEQUENCE</scope>
</reference>
<dbReference type="Pfam" id="PF00733">
    <property type="entry name" value="Asn_synthase"/>
    <property type="match status" value="1"/>
</dbReference>
<feature type="non-terminal residue" evidence="2">
    <location>
        <position position="1"/>
    </location>
</feature>
<dbReference type="GO" id="GO:0005829">
    <property type="term" value="C:cytosol"/>
    <property type="evidence" value="ECO:0007669"/>
    <property type="project" value="TreeGrafter"/>
</dbReference>
<dbReference type="InterPro" id="IPR001962">
    <property type="entry name" value="Asn_synthase"/>
</dbReference>
<dbReference type="PANTHER" id="PTHR43284">
    <property type="entry name" value="ASPARAGINE SYNTHETASE (GLUTAMINE-HYDROLYZING)"/>
    <property type="match status" value="1"/>
</dbReference>
<name>A0A0F8Z2U0_9ZZZZ</name>
<organism evidence="2">
    <name type="scientific">marine sediment metagenome</name>
    <dbReference type="NCBI Taxonomy" id="412755"/>
    <lineage>
        <taxon>unclassified sequences</taxon>
        <taxon>metagenomes</taxon>
        <taxon>ecological metagenomes</taxon>
    </lineage>
</organism>
<gene>
    <name evidence="2" type="ORF">LCGC14_2746760</name>
</gene>
<dbReference type="Gene3D" id="3.40.50.620">
    <property type="entry name" value="HUPs"/>
    <property type="match status" value="1"/>
</dbReference>
<dbReference type="EMBL" id="LAZR01050115">
    <property type="protein sequence ID" value="KKK88082.1"/>
    <property type="molecule type" value="Genomic_DNA"/>
</dbReference>
<dbReference type="InterPro" id="IPR051786">
    <property type="entry name" value="ASN_synthetase/amidase"/>
</dbReference>
<feature type="domain" description="Asparagine synthetase" evidence="1">
    <location>
        <begin position="1"/>
        <end position="142"/>
    </location>
</feature>
<evidence type="ECO:0000259" key="1">
    <source>
        <dbReference type="Pfam" id="PF00733"/>
    </source>
</evidence>
<dbReference type="GO" id="GO:0006529">
    <property type="term" value="P:asparagine biosynthetic process"/>
    <property type="evidence" value="ECO:0007669"/>
    <property type="project" value="InterPro"/>
</dbReference>
<evidence type="ECO:0000313" key="2">
    <source>
        <dbReference type="EMBL" id="KKK88082.1"/>
    </source>
</evidence>
<dbReference type="SUPFAM" id="SSF52402">
    <property type="entry name" value="Adenine nucleotide alpha hydrolases-like"/>
    <property type="match status" value="1"/>
</dbReference>
<accession>A0A0F8Z2U0</accession>
<comment type="caution">
    <text evidence="2">The sequence shown here is derived from an EMBL/GenBank/DDBJ whole genome shotgun (WGS) entry which is preliminary data.</text>
</comment>
<proteinExistence type="predicted"/>
<dbReference type="InterPro" id="IPR014729">
    <property type="entry name" value="Rossmann-like_a/b/a_fold"/>
</dbReference>
<protein>
    <recommendedName>
        <fullName evidence="1">Asparagine synthetase domain-containing protein</fullName>
    </recommendedName>
</protein>
<dbReference type="PANTHER" id="PTHR43284:SF1">
    <property type="entry name" value="ASPARAGINE SYNTHETASE"/>
    <property type="match status" value="1"/>
</dbReference>